<sequence>QYTIYPFLYSLYKADHILLAISRHNRLTPEQMGENTEGGGERDQRSVLFDDVGTVFRIGSCSDRLGVHVQTLGHPESPVVLHLSVEVEVDLSDEDAIGSARERGRSRSVGRRHVTAAEEVTKVLVGGFSVGRGELVGEDLSADPIDADGEDVVGNRRVARLDAPQRLTESSDGRRRIEDDLGAVQRVHHPVLRVVSAVADVDADSAESSLEDGMTQSRLHVVSGLKEVADSGDVVLPGSPDDPSRVADDDCSIPDDFVLNLVPLQNRIDDDHVVLLRYRDEELGGGSVDGLRHLRPGQSLTSAEGEGHTPCLLQADDVGARSASHVQQFAHPLVDGVPLLLNGRRRGQNDRVLNRRHFDESRDAHLLRLRRDTVALKFDVLLLRIYHELVLVLNALELASVEDTVDVAAVFCGERVKHLLEALDLALGSCHLK</sequence>
<feature type="non-terminal residue" evidence="1">
    <location>
        <position position="433"/>
    </location>
</feature>
<name>A0AAN4ZC50_9BILA</name>
<evidence type="ECO:0000313" key="2">
    <source>
        <dbReference type="Proteomes" id="UP001328107"/>
    </source>
</evidence>
<dbReference type="Proteomes" id="UP001328107">
    <property type="component" value="Unassembled WGS sequence"/>
</dbReference>
<protein>
    <submittedName>
        <fullName evidence="1">Uncharacterized protein</fullName>
    </submittedName>
</protein>
<proteinExistence type="predicted"/>
<dbReference type="AlphaFoldDB" id="A0AAN4ZC50"/>
<gene>
    <name evidence="1" type="ORF">PMAYCL1PPCAC_05998</name>
</gene>
<evidence type="ECO:0000313" key="1">
    <source>
        <dbReference type="EMBL" id="GMR35803.1"/>
    </source>
</evidence>
<feature type="non-terminal residue" evidence="1">
    <location>
        <position position="1"/>
    </location>
</feature>
<accession>A0AAN4ZC50</accession>
<reference evidence="2" key="1">
    <citation type="submission" date="2022-10" db="EMBL/GenBank/DDBJ databases">
        <title>Genome assembly of Pristionchus species.</title>
        <authorList>
            <person name="Yoshida K."/>
            <person name="Sommer R.J."/>
        </authorList>
    </citation>
    <scope>NUCLEOTIDE SEQUENCE [LARGE SCALE GENOMIC DNA]</scope>
    <source>
        <strain evidence="2">RS5460</strain>
    </source>
</reference>
<keyword evidence="2" id="KW-1185">Reference proteome</keyword>
<organism evidence="1 2">
    <name type="scientific">Pristionchus mayeri</name>
    <dbReference type="NCBI Taxonomy" id="1317129"/>
    <lineage>
        <taxon>Eukaryota</taxon>
        <taxon>Metazoa</taxon>
        <taxon>Ecdysozoa</taxon>
        <taxon>Nematoda</taxon>
        <taxon>Chromadorea</taxon>
        <taxon>Rhabditida</taxon>
        <taxon>Rhabditina</taxon>
        <taxon>Diplogasteromorpha</taxon>
        <taxon>Diplogasteroidea</taxon>
        <taxon>Neodiplogasteridae</taxon>
        <taxon>Pristionchus</taxon>
    </lineage>
</organism>
<comment type="caution">
    <text evidence="1">The sequence shown here is derived from an EMBL/GenBank/DDBJ whole genome shotgun (WGS) entry which is preliminary data.</text>
</comment>
<dbReference type="EMBL" id="BTRK01000002">
    <property type="protein sequence ID" value="GMR35803.1"/>
    <property type="molecule type" value="Genomic_DNA"/>
</dbReference>